<organism evidence="8 9">
    <name type="scientific">Blautia wexlerae</name>
    <dbReference type="NCBI Taxonomy" id="418240"/>
    <lineage>
        <taxon>Bacteria</taxon>
        <taxon>Bacillati</taxon>
        <taxon>Bacillota</taxon>
        <taxon>Clostridia</taxon>
        <taxon>Lachnospirales</taxon>
        <taxon>Lachnospiraceae</taxon>
        <taxon>Blautia</taxon>
    </lineage>
</organism>
<dbReference type="InterPro" id="IPR052031">
    <property type="entry name" value="Membrane_Transporter-Flippase"/>
</dbReference>
<feature type="transmembrane region" description="Helical" evidence="7">
    <location>
        <begin position="163"/>
        <end position="186"/>
    </location>
</feature>
<dbReference type="GO" id="GO:0005886">
    <property type="term" value="C:plasma membrane"/>
    <property type="evidence" value="ECO:0007669"/>
    <property type="project" value="UniProtKB-SubCell"/>
</dbReference>
<keyword evidence="3" id="KW-1003">Cell membrane</keyword>
<dbReference type="AlphaFoldDB" id="A0A174GAZ5"/>
<protein>
    <submittedName>
        <fullName evidence="8">Multidrug export protein mepA</fullName>
    </submittedName>
</protein>
<dbReference type="GO" id="GO:0042910">
    <property type="term" value="F:xenobiotic transmembrane transporter activity"/>
    <property type="evidence" value="ECO:0007669"/>
    <property type="project" value="InterPro"/>
</dbReference>
<dbReference type="InterPro" id="IPR048279">
    <property type="entry name" value="MdtK-like"/>
</dbReference>
<dbReference type="PIRSF" id="PIRSF006603">
    <property type="entry name" value="DinF"/>
    <property type="match status" value="1"/>
</dbReference>
<feature type="transmembrane region" description="Helical" evidence="7">
    <location>
        <begin position="420"/>
        <end position="437"/>
    </location>
</feature>
<dbReference type="eggNOG" id="COG0534">
    <property type="taxonomic scope" value="Bacteria"/>
</dbReference>
<feature type="transmembrane region" description="Helical" evidence="7">
    <location>
        <begin position="60"/>
        <end position="80"/>
    </location>
</feature>
<feature type="transmembrane region" description="Helical" evidence="7">
    <location>
        <begin position="317"/>
        <end position="343"/>
    </location>
</feature>
<dbReference type="CDD" id="cd13138">
    <property type="entry name" value="MATE_yoeA_like"/>
    <property type="match status" value="1"/>
</dbReference>
<evidence type="ECO:0000256" key="1">
    <source>
        <dbReference type="ARBA" id="ARBA00004651"/>
    </source>
</evidence>
<keyword evidence="2" id="KW-0813">Transport</keyword>
<sequence length="455" mass="48744">MTTSMIKGNPLKLMLQFAFPLLLGNLLQQTYNIIDAAIVGQILGAKALASVGASSSIQFLVLGFCMGSCTGFGVPVAKYFGAEKIEKMRDYIFNGAVLCAGIAVILTALCSVLCPQILHILSVPEDIYDNAYSYLLIIFLGIPFTILYNYLSSILRSVGDSRTPFIFLALSAVLNIFLDLFCIVVLKLGCAGAAIATISAQAISGILCLIFIIRKMKLLWLKKENRTIKGDAVKELLAMGMPTGLQFSITAIGSMVMQSANNRLGSTYVSAFTTAMKIKQFTMCPFDAIATSASVFCSQNLGAGQSDRIKKGLRCGITVGVGYGIVAGILLIFAGHTLSMLFVGKSAVAVLDASAKYLRCMGFFYWSLGILNVARMVTQGLGYSGRAVFSGVTEMIARTVVCLGFVGTFGFTAICFADQTAWITATCYIFPTCLWCIRKSTKMLASIAARVNNAS</sequence>
<dbReference type="GO" id="GO:0015297">
    <property type="term" value="F:antiporter activity"/>
    <property type="evidence" value="ECO:0007669"/>
    <property type="project" value="InterPro"/>
</dbReference>
<evidence type="ECO:0000256" key="2">
    <source>
        <dbReference type="ARBA" id="ARBA00022448"/>
    </source>
</evidence>
<evidence type="ECO:0000313" key="8">
    <source>
        <dbReference type="EMBL" id="CUO59071.1"/>
    </source>
</evidence>
<evidence type="ECO:0000256" key="7">
    <source>
        <dbReference type="SAM" id="Phobius"/>
    </source>
</evidence>
<reference evidence="8 9" key="1">
    <citation type="submission" date="2015-09" db="EMBL/GenBank/DDBJ databases">
        <authorList>
            <consortium name="Pathogen Informatics"/>
        </authorList>
    </citation>
    <scope>NUCLEOTIDE SEQUENCE [LARGE SCALE GENOMIC DNA]</scope>
    <source>
        <strain evidence="8 9">2789STDY5834863</strain>
    </source>
</reference>
<feature type="transmembrane region" description="Helical" evidence="7">
    <location>
        <begin position="92"/>
        <end position="119"/>
    </location>
</feature>
<evidence type="ECO:0000256" key="3">
    <source>
        <dbReference type="ARBA" id="ARBA00022475"/>
    </source>
</evidence>
<feature type="transmembrane region" description="Helical" evidence="7">
    <location>
        <begin position="395"/>
        <end position="414"/>
    </location>
</feature>
<dbReference type="Proteomes" id="UP000095431">
    <property type="component" value="Unassembled WGS sequence"/>
</dbReference>
<keyword evidence="6 7" id="KW-0472">Membrane</keyword>
<dbReference type="InterPro" id="IPR002528">
    <property type="entry name" value="MATE_fam"/>
</dbReference>
<accession>A0A174GAZ5</accession>
<feature type="transmembrane region" description="Helical" evidence="7">
    <location>
        <begin position="192"/>
        <end position="213"/>
    </location>
</feature>
<feature type="transmembrane region" description="Helical" evidence="7">
    <location>
        <begin position="131"/>
        <end position="151"/>
    </location>
</feature>
<dbReference type="NCBIfam" id="TIGR00797">
    <property type="entry name" value="matE"/>
    <property type="match status" value="1"/>
</dbReference>
<dbReference type="PANTHER" id="PTHR43549">
    <property type="entry name" value="MULTIDRUG RESISTANCE PROTEIN YPNP-RELATED"/>
    <property type="match status" value="1"/>
</dbReference>
<keyword evidence="4 7" id="KW-0812">Transmembrane</keyword>
<evidence type="ECO:0000256" key="4">
    <source>
        <dbReference type="ARBA" id="ARBA00022692"/>
    </source>
</evidence>
<feature type="transmembrane region" description="Helical" evidence="7">
    <location>
        <begin position="363"/>
        <end position="383"/>
    </location>
</feature>
<dbReference type="RefSeq" id="WP_055060020.1">
    <property type="nucleotide sequence ID" value="NZ_BTHH01000032.1"/>
</dbReference>
<keyword evidence="5 7" id="KW-1133">Transmembrane helix</keyword>
<evidence type="ECO:0000313" key="9">
    <source>
        <dbReference type="Proteomes" id="UP000095431"/>
    </source>
</evidence>
<proteinExistence type="predicted"/>
<gene>
    <name evidence="8" type="primary">mepA_16</name>
    <name evidence="8" type="ORF">ERS852478_03279</name>
</gene>
<evidence type="ECO:0000256" key="5">
    <source>
        <dbReference type="ARBA" id="ARBA00022989"/>
    </source>
</evidence>
<comment type="subcellular location">
    <subcellularLocation>
        <location evidence="1">Cell membrane</location>
        <topology evidence="1">Multi-pass membrane protein</topology>
    </subcellularLocation>
</comment>
<dbReference type="EMBL" id="CYZN01000030">
    <property type="protein sequence ID" value="CUO59071.1"/>
    <property type="molecule type" value="Genomic_DNA"/>
</dbReference>
<dbReference type="PANTHER" id="PTHR43549:SF3">
    <property type="entry name" value="MULTIDRUG RESISTANCE PROTEIN YPNP-RELATED"/>
    <property type="match status" value="1"/>
</dbReference>
<name>A0A174GAZ5_9FIRM</name>
<dbReference type="Pfam" id="PF01554">
    <property type="entry name" value="MatE"/>
    <property type="match status" value="2"/>
</dbReference>
<evidence type="ECO:0000256" key="6">
    <source>
        <dbReference type="ARBA" id="ARBA00023136"/>
    </source>
</evidence>